<evidence type="ECO:0000313" key="14">
    <source>
        <dbReference type="EMBL" id="GAA0232905.1"/>
    </source>
</evidence>
<proteinExistence type="predicted"/>
<dbReference type="Gene3D" id="3.30.565.10">
    <property type="entry name" value="Histidine kinase-like ATPase, C-terminal domain"/>
    <property type="match status" value="1"/>
</dbReference>
<keyword evidence="6 11" id="KW-0812">Transmembrane</keyword>
<evidence type="ECO:0000256" key="6">
    <source>
        <dbReference type="ARBA" id="ARBA00022692"/>
    </source>
</evidence>
<dbReference type="SUPFAM" id="SSF55874">
    <property type="entry name" value="ATPase domain of HSP90 chaperone/DNA topoisomerase II/histidine kinase"/>
    <property type="match status" value="1"/>
</dbReference>
<keyword evidence="15" id="KW-1185">Reference proteome</keyword>
<dbReference type="PANTHER" id="PTHR45436:SF5">
    <property type="entry name" value="SENSOR HISTIDINE KINASE TRCS"/>
    <property type="match status" value="1"/>
</dbReference>
<dbReference type="SMART" id="SM00388">
    <property type="entry name" value="HisKA"/>
    <property type="match status" value="1"/>
</dbReference>
<keyword evidence="7" id="KW-0418">Kinase</keyword>
<keyword evidence="4" id="KW-0597">Phosphoprotein</keyword>
<reference evidence="14 15" key="1">
    <citation type="journal article" date="2019" name="Int. J. Syst. Evol. Microbiol.">
        <title>The Global Catalogue of Microorganisms (GCM) 10K type strain sequencing project: providing services to taxonomists for standard genome sequencing and annotation.</title>
        <authorList>
            <consortium name="The Broad Institute Genomics Platform"/>
            <consortium name="The Broad Institute Genome Sequencing Center for Infectious Disease"/>
            <person name="Wu L."/>
            <person name="Ma J."/>
        </authorList>
    </citation>
    <scope>NUCLEOTIDE SEQUENCE [LARGE SCALE GENOMIC DNA]</scope>
    <source>
        <strain evidence="14 15">JCM 10425</strain>
    </source>
</reference>
<dbReference type="PROSITE" id="PS50885">
    <property type="entry name" value="HAMP"/>
    <property type="match status" value="1"/>
</dbReference>
<keyword evidence="14" id="KW-0547">Nucleotide-binding</keyword>
<evidence type="ECO:0000256" key="11">
    <source>
        <dbReference type="SAM" id="Phobius"/>
    </source>
</evidence>
<dbReference type="GO" id="GO:0005524">
    <property type="term" value="F:ATP binding"/>
    <property type="evidence" value="ECO:0007669"/>
    <property type="project" value="UniProtKB-KW"/>
</dbReference>
<dbReference type="SMART" id="SM00304">
    <property type="entry name" value="HAMP"/>
    <property type="match status" value="1"/>
</dbReference>
<protein>
    <recommendedName>
        <fullName evidence="3">histidine kinase</fullName>
        <ecNumber evidence="3">2.7.13.3</ecNumber>
    </recommendedName>
</protein>
<dbReference type="PANTHER" id="PTHR45436">
    <property type="entry name" value="SENSOR HISTIDINE KINASE YKOH"/>
    <property type="match status" value="1"/>
</dbReference>
<dbReference type="InterPro" id="IPR003660">
    <property type="entry name" value="HAMP_dom"/>
</dbReference>
<keyword evidence="8 11" id="KW-1133">Transmembrane helix</keyword>
<evidence type="ECO:0000256" key="9">
    <source>
        <dbReference type="ARBA" id="ARBA00023012"/>
    </source>
</evidence>
<gene>
    <name evidence="14" type="ORF">GCM10009539_17820</name>
</gene>
<keyword evidence="5" id="KW-0808">Transferase</keyword>
<evidence type="ECO:0000256" key="1">
    <source>
        <dbReference type="ARBA" id="ARBA00000085"/>
    </source>
</evidence>
<feature type="domain" description="HAMP" evidence="13">
    <location>
        <begin position="84"/>
        <end position="137"/>
    </location>
</feature>
<dbReference type="PRINTS" id="PR00344">
    <property type="entry name" value="BCTRLSENSOR"/>
</dbReference>
<comment type="caution">
    <text evidence="14">The sequence shown here is derived from an EMBL/GenBank/DDBJ whole genome shotgun (WGS) entry which is preliminary data.</text>
</comment>
<organism evidence="14 15">
    <name type="scientific">Cryptosporangium japonicum</name>
    <dbReference type="NCBI Taxonomy" id="80872"/>
    <lineage>
        <taxon>Bacteria</taxon>
        <taxon>Bacillati</taxon>
        <taxon>Actinomycetota</taxon>
        <taxon>Actinomycetes</taxon>
        <taxon>Cryptosporangiales</taxon>
        <taxon>Cryptosporangiaceae</taxon>
        <taxon>Cryptosporangium</taxon>
    </lineage>
</organism>
<dbReference type="PROSITE" id="PS50109">
    <property type="entry name" value="HIS_KIN"/>
    <property type="match status" value="1"/>
</dbReference>
<dbReference type="SUPFAM" id="SSF47384">
    <property type="entry name" value="Homodimeric domain of signal transducing histidine kinase"/>
    <property type="match status" value="1"/>
</dbReference>
<dbReference type="CDD" id="cd00082">
    <property type="entry name" value="HisKA"/>
    <property type="match status" value="1"/>
</dbReference>
<evidence type="ECO:0000256" key="2">
    <source>
        <dbReference type="ARBA" id="ARBA00004236"/>
    </source>
</evidence>
<dbReference type="InterPro" id="IPR003594">
    <property type="entry name" value="HATPase_dom"/>
</dbReference>
<evidence type="ECO:0000259" key="12">
    <source>
        <dbReference type="PROSITE" id="PS50109"/>
    </source>
</evidence>
<dbReference type="Pfam" id="PF02518">
    <property type="entry name" value="HATPase_c"/>
    <property type="match status" value="1"/>
</dbReference>
<feature type="transmembrane region" description="Helical" evidence="11">
    <location>
        <begin position="7"/>
        <end position="28"/>
    </location>
</feature>
<dbReference type="SMART" id="SM00387">
    <property type="entry name" value="HATPase_c"/>
    <property type="match status" value="1"/>
</dbReference>
<feature type="transmembrane region" description="Helical" evidence="11">
    <location>
        <begin position="60"/>
        <end position="82"/>
    </location>
</feature>
<evidence type="ECO:0000259" key="13">
    <source>
        <dbReference type="PROSITE" id="PS50885"/>
    </source>
</evidence>
<accession>A0ABN0TY13</accession>
<dbReference type="Pfam" id="PF00672">
    <property type="entry name" value="HAMP"/>
    <property type="match status" value="1"/>
</dbReference>
<dbReference type="InterPro" id="IPR050428">
    <property type="entry name" value="TCS_sensor_his_kinase"/>
</dbReference>
<evidence type="ECO:0000256" key="5">
    <source>
        <dbReference type="ARBA" id="ARBA00022679"/>
    </source>
</evidence>
<sequence>MTLRGQLTLLYGGAFVGCGAALVAIPFLRTSHTVPVPGTGTPAAPRVGPSDAEVAVRHDALVTSLVVLAATVVVAVVLGWLISGRLLRPLRTITGTARDISASNLHRRLGVEGRDNEFGELAAVLDDLFARLEASFDAQRRFVANASHELRTPLTAERTLLQVALADPDATAGDLRRACREVLTLGEAQERLIDALLTLAGSESGAFSRDPVDLAAVAADAVGDRAVSRRLEPAPATGDVSLLRSLAGNLVDNAVRHNDARGWIEVTTGVHEGRPFLAVRNTGPAVPPSELARLLEPFQQLAGPRLRHHGGHGLGLTLTRAIADAHRADLTLHPRGSGGLDVTVTLPGP</sequence>
<dbReference type="Proteomes" id="UP001500967">
    <property type="component" value="Unassembled WGS sequence"/>
</dbReference>
<dbReference type="Gene3D" id="6.10.340.10">
    <property type="match status" value="1"/>
</dbReference>
<dbReference type="InterPro" id="IPR005467">
    <property type="entry name" value="His_kinase_dom"/>
</dbReference>
<dbReference type="RefSeq" id="WP_344648258.1">
    <property type="nucleotide sequence ID" value="NZ_BAAAGX010000007.1"/>
</dbReference>
<dbReference type="Pfam" id="PF00512">
    <property type="entry name" value="HisKA"/>
    <property type="match status" value="1"/>
</dbReference>
<dbReference type="InterPro" id="IPR003661">
    <property type="entry name" value="HisK_dim/P_dom"/>
</dbReference>
<evidence type="ECO:0000256" key="4">
    <source>
        <dbReference type="ARBA" id="ARBA00022553"/>
    </source>
</evidence>
<evidence type="ECO:0000256" key="10">
    <source>
        <dbReference type="ARBA" id="ARBA00023136"/>
    </source>
</evidence>
<comment type="catalytic activity">
    <reaction evidence="1">
        <text>ATP + protein L-histidine = ADP + protein N-phospho-L-histidine.</text>
        <dbReference type="EC" id="2.7.13.3"/>
    </reaction>
</comment>
<dbReference type="PROSITE" id="PS51257">
    <property type="entry name" value="PROKAR_LIPOPROTEIN"/>
    <property type="match status" value="1"/>
</dbReference>
<keyword evidence="14" id="KW-0067">ATP-binding</keyword>
<dbReference type="SUPFAM" id="SSF158472">
    <property type="entry name" value="HAMP domain-like"/>
    <property type="match status" value="1"/>
</dbReference>
<comment type="subcellular location">
    <subcellularLocation>
        <location evidence="2">Cell membrane</location>
    </subcellularLocation>
</comment>
<evidence type="ECO:0000256" key="7">
    <source>
        <dbReference type="ARBA" id="ARBA00022777"/>
    </source>
</evidence>
<dbReference type="Gene3D" id="1.10.287.130">
    <property type="match status" value="1"/>
</dbReference>
<feature type="domain" description="Histidine kinase" evidence="12">
    <location>
        <begin position="145"/>
        <end position="349"/>
    </location>
</feature>
<dbReference type="InterPro" id="IPR036097">
    <property type="entry name" value="HisK_dim/P_sf"/>
</dbReference>
<keyword evidence="10 11" id="KW-0472">Membrane</keyword>
<dbReference type="CDD" id="cd06225">
    <property type="entry name" value="HAMP"/>
    <property type="match status" value="1"/>
</dbReference>
<dbReference type="EC" id="2.7.13.3" evidence="3"/>
<dbReference type="InterPro" id="IPR004358">
    <property type="entry name" value="Sig_transdc_His_kin-like_C"/>
</dbReference>
<evidence type="ECO:0000313" key="15">
    <source>
        <dbReference type="Proteomes" id="UP001500967"/>
    </source>
</evidence>
<name>A0ABN0TY13_9ACTN</name>
<evidence type="ECO:0000256" key="3">
    <source>
        <dbReference type="ARBA" id="ARBA00012438"/>
    </source>
</evidence>
<keyword evidence="9" id="KW-0902">Two-component regulatory system</keyword>
<dbReference type="EMBL" id="BAAAGX010000007">
    <property type="protein sequence ID" value="GAA0232905.1"/>
    <property type="molecule type" value="Genomic_DNA"/>
</dbReference>
<evidence type="ECO:0000256" key="8">
    <source>
        <dbReference type="ARBA" id="ARBA00022989"/>
    </source>
</evidence>
<dbReference type="InterPro" id="IPR036890">
    <property type="entry name" value="HATPase_C_sf"/>
</dbReference>